<evidence type="ECO:0000313" key="7">
    <source>
        <dbReference type="Proteomes" id="UP000823960"/>
    </source>
</evidence>
<dbReference type="PANTHER" id="PTHR30514">
    <property type="entry name" value="GLUCOKINASE"/>
    <property type="match status" value="1"/>
</dbReference>
<dbReference type="PROSITE" id="PS51464">
    <property type="entry name" value="SIS"/>
    <property type="match status" value="1"/>
</dbReference>
<dbReference type="InterPro" id="IPR001347">
    <property type="entry name" value="SIS_dom"/>
</dbReference>
<reference evidence="6" key="1">
    <citation type="submission" date="2020-10" db="EMBL/GenBank/DDBJ databases">
        <authorList>
            <person name="Gilroy R."/>
        </authorList>
    </citation>
    <scope>NUCLEOTIDE SEQUENCE</scope>
    <source>
        <strain evidence="6">1370</strain>
    </source>
</reference>
<dbReference type="InterPro" id="IPR009057">
    <property type="entry name" value="Homeodomain-like_sf"/>
</dbReference>
<keyword evidence="3" id="KW-0804">Transcription</keyword>
<keyword evidence="2" id="KW-0238">DNA-binding</keyword>
<sequence length="304" mass="33030">MNGENAGRDVFELLAARRQSGPKSQKRIAEYILESLSKACFLTAARLGESVGVSESTVVRFAAELGYDGYPAFQRALQDAARNKLTATERIEVLNRRLGDGEVLKSVLENDISHISKTIEETKESDFEAAVTSIINAKKIYIMGTRSSGALASFMGYYFRLMLPNVILIRPGSQSEIYEQLMRMESADLLIGISFPRYAKQTVNALAFAKDIGADSLAITDSMDSPIAANAGRVLLARSDMVSFVDSLVAPLSLINALIVAVSIKKRESVAAEFGRLERIWDEYDVFEKGDGPDGLGRGGVGGV</sequence>
<dbReference type="GO" id="GO:0003700">
    <property type="term" value="F:DNA-binding transcription factor activity"/>
    <property type="evidence" value="ECO:0007669"/>
    <property type="project" value="InterPro"/>
</dbReference>
<evidence type="ECO:0000259" key="5">
    <source>
        <dbReference type="PROSITE" id="PS51464"/>
    </source>
</evidence>
<dbReference type="GO" id="GO:0097367">
    <property type="term" value="F:carbohydrate derivative binding"/>
    <property type="evidence" value="ECO:0007669"/>
    <property type="project" value="InterPro"/>
</dbReference>
<dbReference type="AlphaFoldDB" id="A0A9D1T4Q8"/>
<dbReference type="Gene3D" id="3.40.50.10490">
    <property type="entry name" value="Glucose-6-phosphate isomerase like protein, domain 1"/>
    <property type="match status" value="1"/>
</dbReference>
<evidence type="ECO:0000256" key="1">
    <source>
        <dbReference type="ARBA" id="ARBA00023015"/>
    </source>
</evidence>
<feature type="domain" description="HTH rpiR-type" evidence="4">
    <location>
        <begin position="8"/>
        <end position="84"/>
    </location>
</feature>
<organism evidence="6 7">
    <name type="scientific">Candidatus Faeciplasma avium</name>
    <dbReference type="NCBI Taxonomy" id="2840798"/>
    <lineage>
        <taxon>Bacteria</taxon>
        <taxon>Bacillati</taxon>
        <taxon>Bacillota</taxon>
        <taxon>Clostridia</taxon>
        <taxon>Eubacteriales</taxon>
        <taxon>Oscillospiraceae</taxon>
        <taxon>Oscillospiraceae incertae sedis</taxon>
        <taxon>Candidatus Faeciplasma</taxon>
    </lineage>
</organism>
<dbReference type="PROSITE" id="PS51071">
    <property type="entry name" value="HTH_RPIR"/>
    <property type="match status" value="1"/>
</dbReference>
<reference evidence="6" key="2">
    <citation type="journal article" date="2021" name="PeerJ">
        <title>Extensive microbial diversity within the chicken gut microbiome revealed by metagenomics and culture.</title>
        <authorList>
            <person name="Gilroy R."/>
            <person name="Ravi A."/>
            <person name="Getino M."/>
            <person name="Pursley I."/>
            <person name="Horton D.L."/>
            <person name="Alikhan N.F."/>
            <person name="Baker D."/>
            <person name="Gharbi K."/>
            <person name="Hall N."/>
            <person name="Watson M."/>
            <person name="Adriaenssens E.M."/>
            <person name="Foster-Nyarko E."/>
            <person name="Jarju S."/>
            <person name="Secka A."/>
            <person name="Antonio M."/>
            <person name="Oren A."/>
            <person name="Chaudhuri R.R."/>
            <person name="La Ragione R."/>
            <person name="Hildebrand F."/>
            <person name="Pallen M.J."/>
        </authorList>
    </citation>
    <scope>NUCLEOTIDE SEQUENCE</scope>
    <source>
        <strain evidence="6">1370</strain>
    </source>
</reference>
<dbReference type="InterPro" id="IPR000281">
    <property type="entry name" value="HTH_RpiR"/>
</dbReference>
<dbReference type="InterPro" id="IPR046348">
    <property type="entry name" value="SIS_dom_sf"/>
</dbReference>
<dbReference type="EMBL" id="DVOL01000100">
    <property type="protein sequence ID" value="HIV11426.1"/>
    <property type="molecule type" value="Genomic_DNA"/>
</dbReference>
<name>A0A9D1T4Q8_9FIRM</name>
<dbReference type="Pfam" id="PF01418">
    <property type="entry name" value="HTH_6"/>
    <property type="match status" value="1"/>
</dbReference>
<dbReference type="Pfam" id="PF01380">
    <property type="entry name" value="SIS"/>
    <property type="match status" value="1"/>
</dbReference>
<evidence type="ECO:0000313" key="6">
    <source>
        <dbReference type="EMBL" id="HIV11426.1"/>
    </source>
</evidence>
<dbReference type="InterPro" id="IPR036388">
    <property type="entry name" value="WH-like_DNA-bd_sf"/>
</dbReference>
<dbReference type="Proteomes" id="UP000823960">
    <property type="component" value="Unassembled WGS sequence"/>
</dbReference>
<dbReference type="InterPro" id="IPR035472">
    <property type="entry name" value="RpiR-like_SIS"/>
</dbReference>
<dbReference type="GO" id="GO:1901135">
    <property type="term" value="P:carbohydrate derivative metabolic process"/>
    <property type="evidence" value="ECO:0007669"/>
    <property type="project" value="InterPro"/>
</dbReference>
<comment type="caution">
    <text evidence="6">The sequence shown here is derived from an EMBL/GenBank/DDBJ whole genome shotgun (WGS) entry which is preliminary data.</text>
</comment>
<accession>A0A9D1T4Q8</accession>
<evidence type="ECO:0000259" key="4">
    <source>
        <dbReference type="PROSITE" id="PS51071"/>
    </source>
</evidence>
<dbReference type="SUPFAM" id="SSF46689">
    <property type="entry name" value="Homeodomain-like"/>
    <property type="match status" value="1"/>
</dbReference>
<evidence type="ECO:0000256" key="3">
    <source>
        <dbReference type="ARBA" id="ARBA00023163"/>
    </source>
</evidence>
<keyword evidence="1" id="KW-0805">Transcription regulation</keyword>
<protein>
    <submittedName>
        <fullName evidence="6">MurR/RpiR family transcriptional regulator</fullName>
    </submittedName>
</protein>
<dbReference type="GO" id="GO:0003677">
    <property type="term" value="F:DNA binding"/>
    <property type="evidence" value="ECO:0007669"/>
    <property type="project" value="UniProtKB-KW"/>
</dbReference>
<dbReference type="InterPro" id="IPR047640">
    <property type="entry name" value="RpiR-like"/>
</dbReference>
<gene>
    <name evidence="6" type="ORF">IAD28_07025</name>
</gene>
<evidence type="ECO:0000256" key="2">
    <source>
        <dbReference type="ARBA" id="ARBA00023125"/>
    </source>
</evidence>
<proteinExistence type="predicted"/>
<dbReference type="PANTHER" id="PTHR30514:SF18">
    <property type="entry name" value="RPIR-FAMILY TRANSCRIPTIONAL REGULATOR"/>
    <property type="match status" value="1"/>
</dbReference>
<feature type="domain" description="SIS" evidence="5">
    <location>
        <begin position="130"/>
        <end position="269"/>
    </location>
</feature>
<dbReference type="Gene3D" id="1.10.10.10">
    <property type="entry name" value="Winged helix-like DNA-binding domain superfamily/Winged helix DNA-binding domain"/>
    <property type="match status" value="1"/>
</dbReference>
<dbReference type="CDD" id="cd05013">
    <property type="entry name" value="SIS_RpiR"/>
    <property type="match status" value="1"/>
</dbReference>
<dbReference type="SUPFAM" id="SSF53697">
    <property type="entry name" value="SIS domain"/>
    <property type="match status" value="1"/>
</dbReference>